<dbReference type="InterPro" id="IPR025484">
    <property type="entry name" value="DUF4376"/>
</dbReference>
<dbReference type="GeneID" id="77264732"/>
<evidence type="ECO:0000259" key="1">
    <source>
        <dbReference type="Pfam" id="PF14301"/>
    </source>
</evidence>
<dbReference type="RefSeq" id="WP_018346689.1">
    <property type="nucleotide sequence ID" value="NZ_UGGZ01000001.1"/>
</dbReference>
<evidence type="ECO:0000313" key="3">
    <source>
        <dbReference type="EMBL" id="STO61184.1"/>
    </source>
</evidence>
<organism evidence="3 4">
    <name type="scientific">Gallibacterium anatis</name>
    <dbReference type="NCBI Taxonomy" id="750"/>
    <lineage>
        <taxon>Bacteria</taxon>
        <taxon>Pseudomonadati</taxon>
        <taxon>Pseudomonadota</taxon>
        <taxon>Gammaproteobacteria</taxon>
        <taxon>Pasteurellales</taxon>
        <taxon>Pasteurellaceae</taxon>
        <taxon>Gallibacterium</taxon>
    </lineage>
</organism>
<accession>A0A377HXQ0</accession>
<reference evidence="3 4" key="1">
    <citation type="submission" date="2018-06" db="EMBL/GenBank/DDBJ databases">
        <authorList>
            <consortium name="Pathogen Informatics"/>
            <person name="Doyle S."/>
        </authorList>
    </citation>
    <scope>NUCLEOTIDE SEQUENCE [LARGE SCALE GENOMIC DNA]</scope>
    <source>
        <strain evidence="3 4">NCTC11413</strain>
    </source>
</reference>
<gene>
    <name evidence="2" type="ORF">NCTC11413_00668</name>
    <name evidence="3" type="ORF">NCTC11413_02544</name>
</gene>
<dbReference type="AlphaFoldDB" id="A0A377HXQ0"/>
<evidence type="ECO:0000313" key="2">
    <source>
        <dbReference type="EMBL" id="STO37555.1"/>
    </source>
</evidence>
<evidence type="ECO:0000313" key="4">
    <source>
        <dbReference type="Proteomes" id="UP000254232"/>
    </source>
</evidence>
<dbReference type="EMBL" id="UGGZ01000001">
    <property type="protein sequence ID" value="STO37555.1"/>
    <property type="molecule type" value="Genomic_DNA"/>
</dbReference>
<proteinExistence type="predicted"/>
<feature type="domain" description="DUF4376" evidence="1">
    <location>
        <begin position="100"/>
        <end position="206"/>
    </location>
</feature>
<dbReference type="EMBL" id="UGGZ01000002">
    <property type="protein sequence ID" value="STO61184.1"/>
    <property type="molecule type" value="Genomic_DNA"/>
</dbReference>
<dbReference type="Proteomes" id="UP000254232">
    <property type="component" value="Unassembled WGS sequence"/>
</dbReference>
<protein>
    <recommendedName>
        <fullName evidence="1">DUF4376 domain-containing protein</fullName>
    </recommendedName>
</protein>
<dbReference type="Pfam" id="PF14301">
    <property type="entry name" value="DUF4376"/>
    <property type="match status" value="1"/>
</dbReference>
<sequence length="215" mass="25841">MEKPIEYLIIVNPKTRKRETSFPLIYPYKTIEELKEKASTEYPNYIYIHDTDGKIQAVFTNQNTYWYNGKVETQPSEIHKWNGTEWVIDEEKRLAQIKRQQDQVWEQIKQERTRRIGGGVYVEELGKWFHTDDNSKLQYSTLKNQNTLPTDLEWKTMDNTFVKLNKDSIEIIINEIIKKEQHDFKNAEVHRFAVYNTDKPLEYDYSTGWSDIYEE</sequence>
<name>A0A377HXQ0_9PAST</name>